<dbReference type="AlphaFoldDB" id="A0A0L0DB79"/>
<proteinExistence type="predicted"/>
<evidence type="ECO:0000259" key="1">
    <source>
        <dbReference type="PROSITE" id="PS51746"/>
    </source>
</evidence>
<feature type="domain" description="PPM-type phosphatase" evidence="1">
    <location>
        <begin position="43"/>
        <end position="280"/>
    </location>
</feature>
<dbReference type="RefSeq" id="XP_013757791.1">
    <property type="nucleotide sequence ID" value="XM_013902337.1"/>
</dbReference>
<dbReference type="SMART" id="SM00332">
    <property type="entry name" value="PP2Cc"/>
    <property type="match status" value="1"/>
</dbReference>
<dbReference type="SUPFAM" id="SSF81606">
    <property type="entry name" value="PP2C-like"/>
    <property type="match status" value="1"/>
</dbReference>
<dbReference type="GO" id="GO:0004722">
    <property type="term" value="F:protein serine/threonine phosphatase activity"/>
    <property type="evidence" value="ECO:0007669"/>
    <property type="project" value="InterPro"/>
</dbReference>
<evidence type="ECO:0000313" key="2">
    <source>
        <dbReference type="EMBL" id="KNC49366.1"/>
    </source>
</evidence>
<name>A0A0L0DB79_THETB</name>
<dbReference type="OrthoDB" id="10264738at2759"/>
<dbReference type="InterPro" id="IPR001932">
    <property type="entry name" value="PPM-type_phosphatase-like_dom"/>
</dbReference>
<protein>
    <submittedName>
        <fullName evidence="2">Serine/threonine protein phosphatase</fullName>
    </submittedName>
</protein>
<dbReference type="PROSITE" id="PS51746">
    <property type="entry name" value="PPM_2"/>
    <property type="match status" value="1"/>
</dbReference>
<dbReference type="Gene3D" id="3.60.40.10">
    <property type="entry name" value="PPM-type phosphatase domain"/>
    <property type="match status" value="1"/>
</dbReference>
<reference evidence="2 3" key="1">
    <citation type="submission" date="2010-05" db="EMBL/GenBank/DDBJ databases">
        <title>The Genome Sequence of Thecamonas trahens ATCC 50062.</title>
        <authorList>
            <consortium name="The Broad Institute Genome Sequencing Platform"/>
            <person name="Russ C."/>
            <person name="Cuomo C."/>
            <person name="Shea T."/>
            <person name="Young S.K."/>
            <person name="Zeng Q."/>
            <person name="Koehrsen M."/>
            <person name="Haas B."/>
            <person name="Borodovsky M."/>
            <person name="Guigo R."/>
            <person name="Alvarado L."/>
            <person name="Berlin A."/>
            <person name="Bochicchio J."/>
            <person name="Borenstein D."/>
            <person name="Chapman S."/>
            <person name="Chen Z."/>
            <person name="Freedman E."/>
            <person name="Gellesch M."/>
            <person name="Goldberg J."/>
            <person name="Griggs A."/>
            <person name="Gujja S."/>
            <person name="Heilman E."/>
            <person name="Heiman D."/>
            <person name="Hepburn T."/>
            <person name="Howarth C."/>
            <person name="Jen D."/>
            <person name="Larson L."/>
            <person name="Mehta T."/>
            <person name="Park D."/>
            <person name="Pearson M."/>
            <person name="Roberts A."/>
            <person name="Saif S."/>
            <person name="Shenoy N."/>
            <person name="Sisk P."/>
            <person name="Stolte C."/>
            <person name="Sykes S."/>
            <person name="Thomson T."/>
            <person name="Walk T."/>
            <person name="White J."/>
            <person name="Yandava C."/>
            <person name="Burger G."/>
            <person name="Gray M.W."/>
            <person name="Holland P.W.H."/>
            <person name="King N."/>
            <person name="Lang F.B.F."/>
            <person name="Roger A.J."/>
            <person name="Ruiz-Trillo I."/>
            <person name="Lander E."/>
            <person name="Nusbaum C."/>
        </authorList>
    </citation>
    <scope>NUCLEOTIDE SEQUENCE [LARGE SCALE GENOMIC DNA]</scope>
    <source>
        <strain evidence="2 3">ATCC 50062</strain>
    </source>
</reference>
<evidence type="ECO:0000313" key="3">
    <source>
        <dbReference type="Proteomes" id="UP000054408"/>
    </source>
</evidence>
<dbReference type="PANTHER" id="PTHR47992">
    <property type="entry name" value="PROTEIN PHOSPHATASE"/>
    <property type="match status" value="1"/>
</dbReference>
<dbReference type="InterPro" id="IPR015655">
    <property type="entry name" value="PP2C"/>
</dbReference>
<dbReference type="eggNOG" id="KOG0698">
    <property type="taxonomic scope" value="Eukaryota"/>
</dbReference>
<dbReference type="STRING" id="461836.A0A0L0DB79"/>
<accession>A0A0L0DB79</accession>
<dbReference type="CDD" id="cd00143">
    <property type="entry name" value="PP2Cc"/>
    <property type="match status" value="1"/>
</dbReference>
<gene>
    <name evidence="2" type="ORF">AMSG_05364</name>
</gene>
<keyword evidence="3" id="KW-1185">Reference proteome</keyword>
<dbReference type="Proteomes" id="UP000054408">
    <property type="component" value="Unassembled WGS sequence"/>
</dbReference>
<organism evidence="2 3">
    <name type="scientific">Thecamonas trahens ATCC 50062</name>
    <dbReference type="NCBI Taxonomy" id="461836"/>
    <lineage>
        <taxon>Eukaryota</taxon>
        <taxon>Apusozoa</taxon>
        <taxon>Apusomonadida</taxon>
        <taxon>Apusomonadidae</taxon>
        <taxon>Thecamonas</taxon>
    </lineage>
</organism>
<sequence>MSCCKSVPVHDDELEMSMSEISATEDNDVSGYKRITEAGELVRFAFGEMIGAAQDVNSQFRTEMQDVIVIDDAFGPDGLPSEIAAEFLPRVLAQEVGQRDPKDIFQDAFLASDTVFENEGILYHGTTAMCVMLEKYGSTMLLHLGSVGDSRAVLSSRGRAIDLAPVHTPASEDEVTRIQREGGFLARGKVNGMVAVTRSLGDLVMKSIIISDPFTRTEVLTADNDCIVIACDGVWDVIHPQSAIDTCIRSPDAKSAAQAILKAALELGSTDNLSVICVKLT</sequence>
<dbReference type="GeneID" id="25564793"/>
<dbReference type="EMBL" id="GL349455">
    <property type="protein sequence ID" value="KNC49366.1"/>
    <property type="molecule type" value="Genomic_DNA"/>
</dbReference>
<dbReference type="InterPro" id="IPR036457">
    <property type="entry name" value="PPM-type-like_dom_sf"/>
</dbReference>
<dbReference type="Pfam" id="PF00481">
    <property type="entry name" value="PP2C"/>
    <property type="match status" value="1"/>
</dbReference>